<accession>A0A4Y2DMN9</accession>
<sequence length="102" mass="11973">MIEFLEKNTQKNLMGVIKNILKDKKLDIKTALIVQDNGKLTRDFADSREYKLKDYFIMVEEDIRVEGCRNRGDDIKDFTIEGMRHALKALKRKVHPYLTDGQ</sequence>
<gene>
    <name evidence="1" type="ORF">AVEN_133357_1</name>
</gene>
<name>A0A4Y2DMN9_ARAVE</name>
<organism evidence="1 2">
    <name type="scientific">Araneus ventricosus</name>
    <name type="common">Orbweaver spider</name>
    <name type="synonym">Epeira ventricosa</name>
    <dbReference type="NCBI Taxonomy" id="182803"/>
    <lineage>
        <taxon>Eukaryota</taxon>
        <taxon>Metazoa</taxon>
        <taxon>Ecdysozoa</taxon>
        <taxon>Arthropoda</taxon>
        <taxon>Chelicerata</taxon>
        <taxon>Arachnida</taxon>
        <taxon>Araneae</taxon>
        <taxon>Araneomorphae</taxon>
        <taxon>Entelegynae</taxon>
        <taxon>Araneoidea</taxon>
        <taxon>Araneidae</taxon>
        <taxon>Araneus</taxon>
    </lineage>
</organism>
<comment type="caution">
    <text evidence="1">The sequence shown here is derived from an EMBL/GenBank/DDBJ whole genome shotgun (WGS) entry which is preliminary data.</text>
</comment>
<dbReference type="EMBL" id="BGPR01000382">
    <property type="protein sequence ID" value="GBM17104.1"/>
    <property type="molecule type" value="Genomic_DNA"/>
</dbReference>
<protein>
    <submittedName>
        <fullName evidence="1">Uncharacterized protein</fullName>
    </submittedName>
</protein>
<proteinExistence type="predicted"/>
<evidence type="ECO:0000313" key="1">
    <source>
        <dbReference type="EMBL" id="GBM17104.1"/>
    </source>
</evidence>
<reference evidence="1 2" key="1">
    <citation type="journal article" date="2019" name="Sci. Rep.">
        <title>Orb-weaving spider Araneus ventricosus genome elucidates the spidroin gene catalogue.</title>
        <authorList>
            <person name="Kono N."/>
            <person name="Nakamura H."/>
            <person name="Ohtoshi R."/>
            <person name="Moran D.A.P."/>
            <person name="Shinohara A."/>
            <person name="Yoshida Y."/>
            <person name="Fujiwara M."/>
            <person name="Mori M."/>
            <person name="Tomita M."/>
            <person name="Arakawa K."/>
        </authorList>
    </citation>
    <scope>NUCLEOTIDE SEQUENCE [LARGE SCALE GENOMIC DNA]</scope>
</reference>
<dbReference type="OrthoDB" id="8063979at2759"/>
<evidence type="ECO:0000313" key="2">
    <source>
        <dbReference type="Proteomes" id="UP000499080"/>
    </source>
</evidence>
<dbReference type="AlphaFoldDB" id="A0A4Y2DMN9"/>
<keyword evidence="2" id="KW-1185">Reference proteome</keyword>
<dbReference type="Proteomes" id="UP000499080">
    <property type="component" value="Unassembled WGS sequence"/>
</dbReference>